<keyword evidence="3" id="KW-1185">Reference proteome</keyword>
<dbReference type="GO" id="GO:0008757">
    <property type="term" value="F:S-adenosylmethionine-dependent methyltransferase activity"/>
    <property type="evidence" value="ECO:0007669"/>
    <property type="project" value="InterPro"/>
</dbReference>
<proteinExistence type="predicted"/>
<dbReference type="Proteomes" id="UP000603227">
    <property type="component" value="Unassembled WGS sequence"/>
</dbReference>
<organism evidence="2 3">
    <name type="scientific">Streptomyces capitiformicae</name>
    <dbReference type="NCBI Taxonomy" id="2014920"/>
    <lineage>
        <taxon>Bacteria</taxon>
        <taxon>Bacillati</taxon>
        <taxon>Actinomycetota</taxon>
        <taxon>Actinomycetes</taxon>
        <taxon>Kitasatosporales</taxon>
        <taxon>Streptomycetaceae</taxon>
        <taxon>Streptomyces</taxon>
    </lineage>
</organism>
<reference evidence="2" key="1">
    <citation type="journal article" date="2014" name="Int. J. Syst. Evol. Microbiol.">
        <title>Complete genome sequence of Corynebacterium casei LMG S-19264T (=DSM 44701T), isolated from a smear-ripened cheese.</title>
        <authorList>
            <consortium name="US DOE Joint Genome Institute (JGI-PGF)"/>
            <person name="Walter F."/>
            <person name="Albersmeier A."/>
            <person name="Kalinowski J."/>
            <person name="Ruckert C."/>
        </authorList>
    </citation>
    <scope>NUCLEOTIDE SEQUENCE</scope>
    <source>
        <strain evidence="2">CGMCC 4.7403</strain>
    </source>
</reference>
<dbReference type="SUPFAM" id="SSF53335">
    <property type="entry name" value="S-adenosyl-L-methionine-dependent methyltransferases"/>
    <property type="match status" value="1"/>
</dbReference>
<evidence type="ECO:0000259" key="1">
    <source>
        <dbReference type="Pfam" id="PF08241"/>
    </source>
</evidence>
<sequence>MDERTVRPVEGATADLADGFHDVDSTGTARDFIAYLRKAEQSESGRVVREATYRPLEGVSGKGADIGCGTGRTVADLGRLGKDVVGVDSSQAMVDAAVTRFPHCRFVKGDALALEFGDAELSWYRAERVFVHFHDPTQALSEASRVLKPRGTIVMADPDLDSMVLSSRFPKTTKAVKDAFCSAIPNPHAGTRNAAHLTHSGFTDIEVTPVMVTMSDYASAFHLMVEPALTAALAQGEISQEAAAEWTSDLHDLSRRAAFTAATTFFVTTARVRG</sequence>
<name>A0A918ZG40_9ACTN</name>
<evidence type="ECO:0000313" key="3">
    <source>
        <dbReference type="Proteomes" id="UP000603227"/>
    </source>
</evidence>
<protein>
    <recommendedName>
        <fullName evidence="1">Methyltransferase type 11 domain-containing protein</fullName>
    </recommendedName>
</protein>
<gene>
    <name evidence="2" type="ORF">GCM10017771_72900</name>
</gene>
<dbReference type="GO" id="GO:0017000">
    <property type="term" value="P:antibiotic biosynthetic process"/>
    <property type="evidence" value="ECO:0007669"/>
    <property type="project" value="UniProtKB-ARBA"/>
</dbReference>
<reference evidence="2" key="2">
    <citation type="submission" date="2020-09" db="EMBL/GenBank/DDBJ databases">
        <authorList>
            <person name="Sun Q."/>
            <person name="Zhou Y."/>
        </authorList>
    </citation>
    <scope>NUCLEOTIDE SEQUENCE</scope>
    <source>
        <strain evidence="2">CGMCC 4.7403</strain>
    </source>
</reference>
<feature type="domain" description="Methyltransferase type 11" evidence="1">
    <location>
        <begin position="65"/>
        <end position="154"/>
    </location>
</feature>
<dbReference type="Gene3D" id="3.40.50.150">
    <property type="entry name" value="Vaccinia Virus protein VP39"/>
    <property type="match status" value="1"/>
</dbReference>
<dbReference type="InterPro" id="IPR013216">
    <property type="entry name" value="Methyltransf_11"/>
</dbReference>
<dbReference type="EMBL" id="BNAT01000035">
    <property type="protein sequence ID" value="GHE50807.1"/>
    <property type="molecule type" value="Genomic_DNA"/>
</dbReference>
<dbReference type="RefSeq" id="WP_189786707.1">
    <property type="nucleotide sequence ID" value="NZ_BNAT01000035.1"/>
</dbReference>
<dbReference type="Pfam" id="PF08241">
    <property type="entry name" value="Methyltransf_11"/>
    <property type="match status" value="1"/>
</dbReference>
<dbReference type="InterPro" id="IPR029063">
    <property type="entry name" value="SAM-dependent_MTases_sf"/>
</dbReference>
<evidence type="ECO:0000313" key="2">
    <source>
        <dbReference type="EMBL" id="GHE50807.1"/>
    </source>
</evidence>
<dbReference type="PANTHER" id="PTHR43861">
    <property type="entry name" value="TRANS-ACONITATE 2-METHYLTRANSFERASE-RELATED"/>
    <property type="match status" value="1"/>
</dbReference>
<comment type="caution">
    <text evidence="2">The sequence shown here is derived from an EMBL/GenBank/DDBJ whole genome shotgun (WGS) entry which is preliminary data.</text>
</comment>
<accession>A0A918ZG40</accession>
<dbReference type="CDD" id="cd02440">
    <property type="entry name" value="AdoMet_MTases"/>
    <property type="match status" value="1"/>
</dbReference>
<dbReference type="AlphaFoldDB" id="A0A918ZG40"/>